<name>A0A812KFZ6_9DINO</name>
<evidence type="ECO:0000313" key="1">
    <source>
        <dbReference type="EMBL" id="CAE7228802.1"/>
    </source>
</evidence>
<comment type="caution">
    <text evidence="1">The sequence shown here is derived from an EMBL/GenBank/DDBJ whole genome shotgun (WGS) entry which is preliminary data.</text>
</comment>
<keyword evidence="2" id="KW-1185">Reference proteome</keyword>
<accession>A0A812KFZ6</accession>
<organism evidence="1 2">
    <name type="scientific">Symbiodinium natans</name>
    <dbReference type="NCBI Taxonomy" id="878477"/>
    <lineage>
        <taxon>Eukaryota</taxon>
        <taxon>Sar</taxon>
        <taxon>Alveolata</taxon>
        <taxon>Dinophyceae</taxon>
        <taxon>Suessiales</taxon>
        <taxon>Symbiodiniaceae</taxon>
        <taxon>Symbiodinium</taxon>
    </lineage>
</organism>
<dbReference type="Pfam" id="PF04628">
    <property type="entry name" value="Sedlin_N"/>
    <property type="match status" value="1"/>
</dbReference>
<sequence length="140" mass="15826">MAQQATVNVLIIVGKDDVPIYEADLSTEGIREDSPHLDQFVVHAALDLVDEMVWSTSSMFLRVVDKFNDFHVSAYCTAGHVRMMLLHKHRNEEAIRAFFAELHDLFIKAMLSPFQTPSAPIESPTFDAKVRAAGQRHFRA</sequence>
<reference evidence="1" key="1">
    <citation type="submission" date="2021-02" db="EMBL/GenBank/DDBJ databases">
        <authorList>
            <person name="Dougan E. K."/>
            <person name="Rhodes N."/>
            <person name="Thang M."/>
            <person name="Chan C."/>
        </authorList>
    </citation>
    <scope>NUCLEOTIDE SEQUENCE</scope>
</reference>
<dbReference type="InterPro" id="IPR006722">
    <property type="entry name" value="Sedlin"/>
</dbReference>
<dbReference type="GO" id="GO:0006888">
    <property type="term" value="P:endoplasmic reticulum to Golgi vesicle-mediated transport"/>
    <property type="evidence" value="ECO:0007669"/>
    <property type="project" value="InterPro"/>
</dbReference>
<dbReference type="SUPFAM" id="SSF64356">
    <property type="entry name" value="SNARE-like"/>
    <property type="match status" value="1"/>
</dbReference>
<dbReference type="EMBL" id="CAJNDS010000702">
    <property type="protein sequence ID" value="CAE7228802.1"/>
    <property type="molecule type" value="Genomic_DNA"/>
</dbReference>
<proteinExistence type="predicted"/>
<dbReference type="PANTHER" id="PTHR12403">
    <property type="entry name" value="TRAFFICKING PROTEIN PARTICLE COMPLEX SUBUNIT 2"/>
    <property type="match status" value="1"/>
</dbReference>
<dbReference type="InterPro" id="IPR011012">
    <property type="entry name" value="Longin-like_dom_sf"/>
</dbReference>
<gene>
    <name evidence="1" type="primary">trappc2</name>
    <name evidence="1" type="ORF">SNAT2548_LOCUS9140</name>
</gene>
<dbReference type="AlphaFoldDB" id="A0A812KFZ6"/>
<dbReference type="Gene3D" id="3.30.450.70">
    <property type="match status" value="1"/>
</dbReference>
<dbReference type="OrthoDB" id="10252102at2759"/>
<evidence type="ECO:0000313" key="2">
    <source>
        <dbReference type="Proteomes" id="UP000604046"/>
    </source>
</evidence>
<dbReference type="GO" id="GO:0005737">
    <property type="term" value="C:cytoplasm"/>
    <property type="evidence" value="ECO:0007669"/>
    <property type="project" value="GOC"/>
</dbReference>
<dbReference type="CDD" id="cd14825">
    <property type="entry name" value="TRAPPC2_sedlin"/>
    <property type="match status" value="1"/>
</dbReference>
<protein>
    <submittedName>
        <fullName evidence="1">Trappc2 protein</fullName>
    </submittedName>
</protein>
<dbReference type="Proteomes" id="UP000604046">
    <property type="component" value="Unassembled WGS sequence"/>
</dbReference>